<protein>
    <submittedName>
        <fullName evidence="1">Uncharacterized protein</fullName>
    </submittedName>
</protein>
<organism evidence="1 2">
    <name type="scientific">Ancylostoma ceylanicum</name>
    <dbReference type="NCBI Taxonomy" id="53326"/>
    <lineage>
        <taxon>Eukaryota</taxon>
        <taxon>Metazoa</taxon>
        <taxon>Ecdysozoa</taxon>
        <taxon>Nematoda</taxon>
        <taxon>Chromadorea</taxon>
        <taxon>Rhabditida</taxon>
        <taxon>Rhabditina</taxon>
        <taxon>Rhabditomorpha</taxon>
        <taxon>Strongyloidea</taxon>
        <taxon>Ancylostomatidae</taxon>
        <taxon>Ancylostomatinae</taxon>
        <taxon>Ancylostoma</taxon>
    </lineage>
</organism>
<dbReference type="Proteomes" id="UP000024635">
    <property type="component" value="Unassembled WGS sequence"/>
</dbReference>
<evidence type="ECO:0000313" key="1">
    <source>
        <dbReference type="EMBL" id="EYC09719.1"/>
    </source>
</evidence>
<proteinExistence type="predicted"/>
<dbReference type="EMBL" id="JARK01001395">
    <property type="protein sequence ID" value="EYC09719.1"/>
    <property type="molecule type" value="Genomic_DNA"/>
</dbReference>
<name>A0A016U345_9BILA</name>
<comment type="caution">
    <text evidence="1">The sequence shown here is derived from an EMBL/GenBank/DDBJ whole genome shotgun (WGS) entry which is preliminary data.</text>
</comment>
<gene>
    <name evidence="1" type="primary">Acey_s0059.g3009</name>
    <name evidence="1" type="ORF">Y032_0059g3009</name>
</gene>
<dbReference type="AlphaFoldDB" id="A0A016U345"/>
<evidence type="ECO:0000313" key="2">
    <source>
        <dbReference type="Proteomes" id="UP000024635"/>
    </source>
</evidence>
<accession>A0A016U345</accession>
<sequence length="94" mass="10942">MLSGERGGGWLCDRSRSDECHILFRARTQFSWICATKSRRSGRSDQCRRSVFSFLNDENHQIQSKSSLKEWRYGASTAPFMDLNLFNVLYSKLI</sequence>
<reference evidence="2" key="1">
    <citation type="journal article" date="2015" name="Nat. Genet.">
        <title>The genome and transcriptome of the zoonotic hookworm Ancylostoma ceylanicum identify infection-specific gene families.</title>
        <authorList>
            <person name="Schwarz E.M."/>
            <person name="Hu Y."/>
            <person name="Antoshechkin I."/>
            <person name="Miller M.M."/>
            <person name="Sternberg P.W."/>
            <person name="Aroian R.V."/>
        </authorList>
    </citation>
    <scope>NUCLEOTIDE SEQUENCE</scope>
    <source>
        <strain evidence="2">HY135</strain>
    </source>
</reference>
<keyword evidence="2" id="KW-1185">Reference proteome</keyword>